<dbReference type="EMBL" id="FWXH01000011">
    <property type="protein sequence ID" value="SMC25949.1"/>
    <property type="molecule type" value="Genomic_DNA"/>
</dbReference>
<dbReference type="Gene3D" id="3.40.30.10">
    <property type="entry name" value="Glutaredoxin"/>
    <property type="match status" value="1"/>
</dbReference>
<dbReference type="SUPFAM" id="SSF52833">
    <property type="entry name" value="Thioredoxin-like"/>
    <property type="match status" value="1"/>
</dbReference>
<dbReference type="PANTHER" id="PTHR13887">
    <property type="entry name" value="GLUTATHIONE S-TRANSFERASE KAPPA"/>
    <property type="match status" value="1"/>
</dbReference>
<dbReference type="PANTHER" id="PTHR13887:SF41">
    <property type="entry name" value="THIOREDOXIN SUPERFAMILY PROTEIN"/>
    <property type="match status" value="1"/>
</dbReference>
<dbReference type="GO" id="GO:0016491">
    <property type="term" value="F:oxidoreductase activity"/>
    <property type="evidence" value="ECO:0007669"/>
    <property type="project" value="InterPro"/>
</dbReference>
<dbReference type="Pfam" id="PF01323">
    <property type="entry name" value="DSBA"/>
    <property type="match status" value="1"/>
</dbReference>
<keyword evidence="3" id="KW-1185">Reference proteome</keyword>
<organism evidence="2 3">
    <name type="scientific">Clostridium acidisoli DSM 12555</name>
    <dbReference type="NCBI Taxonomy" id="1121291"/>
    <lineage>
        <taxon>Bacteria</taxon>
        <taxon>Bacillati</taxon>
        <taxon>Bacillota</taxon>
        <taxon>Clostridia</taxon>
        <taxon>Eubacteriales</taxon>
        <taxon>Clostridiaceae</taxon>
        <taxon>Clostridium</taxon>
    </lineage>
</organism>
<name>A0A1W1XPR0_9CLOT</name>
<evidence type="ECO:0000259" key="1">
    <source>
        <dbReference type="Pfam" id="PF01323"/>
    </source>
</evidence>
<evidence type="ECO:0000313" key="3">
    <source>
        <dbReference type="Proteomes" id="UP000192468"/>
    </source>
</evidence>
<dbReference type="InterPro" id="IPR001853">
    <property type="entry name" value="DSBA-like_thioredoxin_dom"/>
</dbReference>
<dbReference type="InterPro" id="IPR036249">
    <property type="entry name" value="Thioredoxin-like_sf"/>
</dbReference>
<gene>
    <name evidence="2" type="ORF">SAMN02745134_02636</name>
</gene>
<reference evidence="2 3" key="1">
    <citation type="submission" date="2017-04" db="EMBL/GenBank/DDBJ databases">
        <authorList>
            <person name="Afonso C.L."/>
            <person name="Miller P.J."/>
            <person name="Scott M.A."/>
            <person name="Spackman E."/>
            <person name="Goraichik I."/>
            <person name="Dimitrov K.M."/>
            <person name="Suarez D.L."/>
            <person name="Swayne D.E."/>
        </authorList>
    </citation>
    <scope>NUCLEOTIDE SEQUENCE [LARGE SCALE GENOMIC DNA]</scope>
    <source>
        <strain evidence="2 3">DSM 12555</strain>
    </source>
</reference>
<feature type="domain" description="DSBA-like thioredoxin" evidence="1">
    <location>
        <begin position="7"/>
        <end position="119"/>
    </location>
</feature>
<dbReference type="CDD" id="cd03024">
    <property type="entry name" value="DsbA_FrnE"/>
    <property type="match status" value="1"/>
</dbReference>
<evidence type="ECO:0000313" key="2">
    <source>
        <dbReference type="EMBL" id="SMC25949.1"/>
    </source>
</evidence>
<accession>A0A1W1XPR0</accession>
<dbReference type="STRING" id="1121291.SAMN02745134_02636"/>
<sequence length="143" mass="15845">MDLQYDTMINANTFDSHRLVHYATTKGKEAEIIDSLLRACLSDSLNISDLEVLVSLAGEVGLNKAEVAAILESDAYVDQVFADIEQGQRLNITGVPFFVFNDKYTISGAQSEQVFLNVLSMISKEEREINNFQMASKSKSEGN</sequence>
<dbReference type="Proteomes" id="UP000192468">
    <property type="component" value="Unassembled WGS sequence"/>
</dbReference>
<protein>
    <submittedName>
        <fullName evidence="2">DSBA-like thioredoxin domain-containing protein</fullName>
    </submittedName>
</protein>
<proteinExistence type="predicted"/>
<dbReference type="AlphaFoldDB" id="A0A1W1XPR0"/>